<keyword evidence="5" id="KW-1185">Reference proteome</keyword>
<evidence type="ECO:0000256" key="2">
    <source>
        <dbReference type="PIRNR" id="PIRNR016661"/>
    </source>
</evidence>
<comment type="similarity">
    <text evidence="1 2">Belongs to the BioY family.</text>
</comment>
<feature type="transmembrane region" description="Helical" evidence="3">
    <location>
        <begin position="141"/>
        <end position="168"/>
    </location>
</feature>
<feature type="transmembrane region" description="Helical" evidence="3">
    <location>
        <begin position="77"/>
        <end position="95"/>
    </location>
</feature>
<gene>
    <name evidence="4" type="ORF">SAMN05192557_1242</name>
</gene>
<keyword evidence="2" id="KW-1003">Cell membrane</keyword>
<dbReference type="EMBL" id="FOIT01000003">
    <property type="protein sequence ID" value="SEW01608.1"/>
    <property type="molecule type" value="Genomic_DNA"/>
</dbReference>
<dbReference type="PANTHER" id="PTHR34295">
    <property type="entry name" value="BIOTIN TRANSPORTER BIOY"/>
    <property type="match status" value="1"/>
</dbReference>
<sequence>MKTKELILIGLFASIIAISTFIKIPIGPVPITLQLPAILLTGFLLGSKRASYSVLIYILVGLVGIPVFSFGGGLSSVVSPTFGFVVGFIFAAMIVGLSHRFKINIPLYILLSVCAIGVTYIFGVLHFYIIMNFVLDTPYSIIGVLQVAVIPFVIKDIIFAIITVFLAISLRKVGIGLNEYQKEPV</sequence>
<dbReference type="InterPro" id="IPR003784">
    <property type="entry name" value="BioY"/>
</dbReference>
<keyword evidence="2" id="KW-0813">Transport</keyword>
<proteinExistence type="inferred from homology"/>
<evidence type="ECO:0000256" key="1">
    <source>
        <dbReference type="ARBA" id="ARBA00010692"/>
    </source>
</evidence>
<accession>A0A662Z5N4</accession>
<feature type="transmembrane region" description="Helical" evidence="3">
    <location>
        <begin position="107"/>
        <end position="129"/>
    </location>
</feature>
<comment type="subcellular location">
    <subcellularLocation>
        <location evidence="2">Cell membrane</location>
        <topology evidence="2">Multi-pass membrane protein</topology>
    </subcellularLocation>
</comment>
<dbReference type="PIRSF" id="PIRSF016661">
    <property type="entry name" value="BioY"/>
    <property type="match status" value="1"/>
</dbReference>
<evidence type="ECO:0000313" key="4">
    <source>
        <dbReference type="EMBL" id="SEW01608.1"/>
    </source>
</evidence>
<dbReference type="Pfam" id="PF02632">
    <property type="entry name" value="BioY"/>
    <property type="match status" value="1"/>
</dbReference>
<organism evidence="4 5">
    <name type="scientific">Aliicoccus persicus</name>
    <dbReference type="NCBI Taxonomy" id="930138"/>
    <lineage>
        <taxon>Bacteria</taxon>
        <taxon>Bacillati</taxon>
        <taxon>Bacillota</taxon>
        <taxon>Bacilli</taxon>
        <taxon>Bacillales</taxon>
        <taxon>Staphylococcaceae</taxon>
        <taxon>Aliicoccus</taxon>
    </lineage>
</organism>
<protein>
    <recommendedName>
        <fullName evidence="2">Biotin transporter</fullName>
    </recommendedName>
</protein>
<feature type="transmembrane region" description="Helical" evidence="3">
    <location>
        <begin position="7"/>
        <end position="25"/>
    </location>
</feature>
<dbReference type="AlphaFoldDB" id="A0A662Z5N4"/>
<dbReference type="RefSeq" id="WP_091474892.1">
    <property type="nucleotide sequence ID" value="NZ_FOIT01000003.1"/>
</dbReference>
<evidence type="ECO:0000313" key="5">
    <source>
        <dbReference type="Proteomes" id="UP000243605"/>
    </source>
</evidence>
<dbReference type="PANTHER" id="PTHR34295:SF1">
    <property type="entry name" value="BIOTIN TRANSPORTER BIOY"/>
    <property type="match status" value="1"/>
</dbReference>
<reference evidence="4 5" key="1">
    <citation type="submission" date="2016-10" db="EMBL/GenBank/DDBJ databases">
        <authorList>
            <person name="Varghese N."/>
            <person name="Submissions S."/>
        </authorList>
    </citation>
    <scope>NUCLEOTIDE SEQUENCE [LARGE SCALE GENOMIC DNA]</scope>
    <source>
        <strain evidence="4 5">IBRC-M10081</strain>
    </source>
</reference>
<feature type="transmembrane region" description="Helical" evidence="3">
    <location>
        <begin position="54"/>
        <end position="71"/>
    </location>
</feature>
<dbReference type="OrthoDB" id="9803495at2"/>
<keyword evidence="3" id="KW-1133">Transmembrane helix</keyword>
<keyword evidence="2 3" id="KW-0472">Membrane</keyword>
<feature type="transmembrane region" description="Helical" evidence="3">
    <location>
        <begin position="31"/>
        <end position="47"/>
    </location>
</feature>
<dbReference type="GO" id="GO:0005886">
    <property type="term" value="C:plasma membrane"/>
    <property type="evidence" value="ECO:0007669"/>
    <property type="project" value="UniProtKB-SubCell"/>
</dbReference>
<dbReference type="Gene3D" id="1.10.1760.20">
    <property type="match status" value="1"/>
</dbReference>
<keyword evidence="3" id="KW-0812">Transmembrane</keyword>
<name>A0A662Z5N4_9STAP</name>
<evidence type="ECO:0000256" key="3">
    <source>
        <dbReference type="SAM" id="Phobius"/>
    </source>
</evidence>
<dbReference type="Proteomes" id="UP000243605">
    <property type="component" value="Unassembled WGS sequence"/>
</dbReference>
<dbReference type="GO" id="GO:0015225">
    <property type="term" value="F:biotin transmembrane transporter activity"/>
    <property type="evidence" value="ECO:0007669"/>
    <property type="project" value="UniProtKB-UniRule"/>
</dbReference>